<gene>
    <name evidence="1" type="primary">RvY_05995-1</name>
    <name evidence="1" type="synonym">RvY_05995.1</name>
    <name evidence="1" type="ORF">RvY_05995</name>
</gene>
<evidence type="ECO:0000313" key="2">
    <source>
        <dbReference type="Proteomes" id="UP000186922"/>
    </source>
</evidence>
<comment type="caution">
    <text evidence="1">The sequence shown here is derived from an EMBL/GenBank/DDBJ whole genome shotgun (WGS) entry which is preliminary data.</text>
</comment>
<sequence>MPRLYTEGTCRWKNYGSGMTDSVTAAMRALCLLVLSSNAISAFPPSRTSMRRDIAYGNVFSRPLSIDPGASSSTDIPAARQILNFNPTTTANITVNGQTIFLTPAQQQLLITLLTNVLVNDTVTITTAPPTTNLTLLSPILADIFANTNYGLRLGDYLGTTGLASQAAQSFINPFSAAANSNPFTSVFGLGNTNTLGSFGLGSPGAHLFRPSSNGQLLNNNDLVSLLQASNGLSGLPSGFQSAGSSSGFSGSSLQTVLNPNSLASLGSLIPGSQLDGINVGSSTDLMANGFARIAQPSNNGGSVMFRSVNN</sequence>
<dbReference type="AlphaFoldDB" id="A0A1D1UZZ2"/>
<dbReference type="OrthoDB" id="10670373at2759"/>
<reference evidence="1 2" key="1">
    <citation type="journal article" date="2016" name="Nat. Commun.">
        <title>Extremotolerant tardigrade genome and improved radiotolerance of human cultured cells by tardigrade-unique protein.</title>
        <authorList>
            <person name="Hashimoto T."/>
            <person name="Horikawa D.D."/>
            <person name="Saito Y."/>
            <person name="Kuwahara H."/>
            <person name="Kozuka-Hata H."/>
            <person name="Shin-I T."/>
            <person name="Minakuchi Y."/>
            <person name="Ohishi K."/>
            <person name="Motoyama A."/>
            <person name="Aizu T."/>
            <person name="Enomoto A."/>
            <person name="Kondo K."/>
            <person name="Tanaka S."/>
            <person name="Hara Y."/>
            <person name="Koshikawa S."/>
            <person name="Sagara H."/>
            <person name="Miura T."/>
            <person name="Yokobori S."/>
            <person name="Miyagawa K."/>
            <person name="Suzuki Y."/>
            <person name="Kubo T."/>
            <person name="Oyama M."/>
            <person name="Kohara Y."/>
            <person name="Fujiyama A."/>
            <person name="Arakawa K."/>
            <person name="Katayama T."/>
            <person name="Toyoda A."/>
            <person name="Kunieda T."/>
        </authorList>
    </citation>
    <scope>NUCLEOTIDE SEQUENCE [LARGE SCALE GENOMIC DNA]</scope>
    <source>
        <strain evidence="1 2">YOKOZUNA-1</strain>
    </source>
</reference>
<proteinExistence type="predicted"/>
<accession>A0A1D1UZZ2</accession>
<evidence type="ECO:0000313" key="1">
    <source>
        <dbReference type="EMBL" id="GAU94170.1"/>
    </source>
</evidence>
<dbReference type="Proteomes" id="UP000186922">
    <property type="component" value="Unassembled WGS sequence"/>
</dbReference>
<name>A0A1D1UZZ2_RAMVA</name>
<keyword evidence="2" id="KW-1185">Reference proteome</keyword>
<dbReference type="EMBL" id="BDGG01000002">
    <property type="protein sequence ID" value="GAU94170.1"/>
    <property type="molecule type" value="Genomic_DNA"/>
</dbReference>
<protein>
    <submittedName>
        <fullName evidence="1">Uncharacterized protein</fullName>
    </submittedName>
</protein>
<organism evidence="1 2">
    <name type="scientific">Ramazzottius varieornatus</name>
    <name type="common">Water bear</name>
    <name type="synonym">Tardigrade</name>
    <dbReference type="NCBI Taxonomy" id="947166"/>
    <lineage>
        <taxon>Eukaryota</taxon>
        <taxon>Metazoa</taxon>
        <taxon>Ecdysozoa</taxon>
        <taxon>Tardigrada</taxon>
        <taxon>Eutardigrada</taxon>
        <taxon>Parachela</taxon>
        <taxon>Hypsibioidea</taxon>
        <taxon>Ramazzottiidae</taxon>
        <taxon>Ramazzottius</taxon>
    </lineage>
</organism>